<dbReference type="AlphaFoldDB" id="A0A059BKB7"/>
<gene>
    <name evidence="1" type="ORF">EUGRSUZ_G03413</name>
</gene>
<dbReference type="Gramene" id="KCW66150">
    <property type="protein sequence ID" value="KCW66150"/>
    <property type="gene ID" value="EUGRSUZ_G03413"/>
</dbReference>
<dbReference type="InParanoid" id="A0A059BKB7"/>
<protein>
    <submittedName>
        <fullName evidence="1">Uncharacterized protein</fullName>
    </submittedName>
</protein>
<sequence>MSGRPFPISISACNNSVRSHLHHKPKSLNCTRSIIWMDLSKYLHALCCADQLNRSCTIRMQQNTAQASVNLCSIHTAHQRERKSETAG</sequence>
<dbReference type="EMBL" id="KK198759">
    <property type="protein sequence ID" value="KCW66150.1"/>
    <property type="molecule type" value="Genomic_DNA"/>
</dbReference>
<accession>A0A059BKB7</accession>
<evidence type="ECO:0000313" key="1">
    <source>
        <dbReference type="EMBL" id="KCW66150.1"/>
    </source>
</evidence>
<proteinExistence type="predicted"/>
<organism evidence="1">
    <name type="scientific">Eucalyptus grandis</name>
    <name type="common">Flooded gum</name>
    <dbReference type="NCBI Taxonomy" id="71139"/>
    <lineage>
        <taxon>Eukaryota</taxon>
        <taxon>Viridiplantae</taxon>
        <taxon>Streptophyta</taxon>
        <taxon>Embryophyta</taxon>
        <taxon>Tracheophyta</taxon>
        <taxon>Spermatophyta</taxon>
        <taxon>Magnoliopsida</taxon>
        <taxon>eudicotyledons</taxon>
        <taxon>Gunneridae</taxon>
        <taxon>Pentapetalae</taxon>
        <taxon>rosids</taxon>
        <taxon>malvids</taxon>
        <taxon>Myrtales</taxon>
        <taxon>Myrtaceae</taxon>
        <taxon>Myrtoideae</taxon>
        <taxon>Eucalypteae</taxon>
        <taxon>Eucalyptus</taxon>
    </lineage>
</organism>
<reference evidence="1" key="1">
    <citation type="submission" date="2013-07" db="EMBL/GenBank/DDBJ databases">
        <title>The genome of Eucalyptus grandis.</title>
        <authorList>
            <person name="Schmutz J."/>
            <person name="Hayes R."/>
            <person name="Myburg A."/>
            <person name="Tuskan G."/>
            <person name="Grattapaglia D."/>
            <person name="Rokhsar D.S."/>
        </authorList>
    </citation>
    <scope>NUCLEOTIDE SEQUENCE</scope>
    <source>
        <tissue evidence="1">Leaf extractions</tissue>
    </source>
</reference>
<name>A0A059BKB7_EUCGR</name>